<evidence type="ECO:0000256" key="3">
    <source>
        <dbReference type="ARBA" id="ARBA00023014"/>
    </source>
</evidence>
<comment type="caution">
    <text evidence="5">The sequence shown here is derived from an EMBL/GenBank/DDBJ whole genome shotgun (WGS) entry which is preliminary data.</text>
</comment>
<dbReference type="InterPro" id="IPR017896">
    <property type="entry name" value="4Fe4S_Fe-S-bd"/>
</dbReference>
<keyword evidence="1" id="KW-0479">Metal-binding</keyword>
<evidence type="ECO:0000259" key="4">
    <source>
        <dbReference type="PROSITE" id="PS51379"/>
    </source>
</evidence>
<reference evidence="5 6" key="1">
    <citation type="submission" date="2020-08" db="EMBL/GenBank/DDBJ databases">
        <title>Genome public.</title>
        <authorList>
            <person name="Liu C."/>
            <person name="Sun Q."/>
        </authorList>
    </citation>
    <scope>NUCLEOTIDE SEQUENCE [LARGE SCALE GENOMIC DNA]</scope>
    <source>
        <strain evidence="5 6">BX4</strain>
    </source>
</reference>
<protein>
    <submittedName>
        <fullName evidence="5">Coenzyme F420 hydrogenase/dehydrogenase, beta subunit C-terminal domain</fullName>
    </submittedName>
</protein>
<dbReference type="EMBL" id="JACOOZ010000001">
    <property type="protein sequence ID" value="MBC5666840.1"/>
    <property type="molecule type" value="Genomic_DNA"/>
</dbReference>
<dbReference type="PANTHER" id="PTHR43193:SF2">
    <property type="entry name" value="POLYFERREDOXIN PROTEIN FWDF"/>
    <property type="match status" value="1"/>
</dbReference>
<accession>A0ABR7F279</accession>
<dbReference type="PANTHER" id="PTHR43193">
    <property type="match status" value="1"/>
</dbReference>
<organism evidence="5 6">
    <name type="scientific">Eubacterium segne</name>
    <dbReference type="NCBI Taxonomy" id="2763045"/>
    <lineage>
        <taxon>Bacteria</taxon>
        <taxon>Bacillati</taxon>
        <taxon>Bacillota</taxon>
        <taxon>Clostridia</taxon>
        <taxon>Eubacteriales</taxon>
        <taxon>Eubacteriaceae</taxon>
        <taxon>Eubacterium</taxon>
    </lineage>
</organism>
<evidence type="ECO:0000256" key="1">
    <source>
        <dbReference type="ARBA" id="ARBA00022723"/>
    </source>
</evidence>
<dbReference type="Proteomes" id="UP000597877">
    <property type="component" value="Unassembled WGS sequence"/>
</dbReference>
<dbReference type="InterPro" id="IPR052977">
    <property type="entry name" value="Polyferredoxin-like_ET"/>
</dbReference>
<dbReference type="PROSITE" id="PS51379">
    <property type="entry name" value="4FE4S_FER_2"/>
    <property type="match status" value="2"/>
</dbReference>
<dbReference type="SUPFAM" id="SSF54862">
    <property type="entry name" value="4Fe-4S ferredoxins"/>
    <property type="match status" value="1"/>
</dbReference>
<keyword evidence="3" id="KW-0411">Iron-sulfur</keyword>
<evidence type="ECO:0000313" key="5">
    <source>
        <dbReference type="EMBL" id="MBC5666840.1"/>
    </source>
</evidence>
<dbReference type="Gene3D" id="3.30.70.20">
    <property type="match status" value="1"/>
</dbReference>
<keyword evidence="2" id="KW-0408">Iron</keyword>
<name>A0ABR7F279_9FIRM</name>
<dbReference type="Pfam" id="PF04432">
    <property type="entry name" value="FrhB_FdhB_C"/>
    <property type="match status" value="1"/>
</dbReference>
<feature type="domain" description="4Fe-4S ferredoxin-type" evidence="4">
    <location>
        <begin position="1"/>
        <end position="30"/>
    </location>
</feature>
<evidence type="ECO:0000313" key="6">
    <source>
        <dbReference type="Proteomes" id="UP000597877"/>
    </source>
</evidence>
<dbReference type="PROSITE" id="PS00198">
    <property type="entry name" value="4FE4S_FER_1"/>
    <property type="match status" value="2"/>
</dbReference>
<dbReference type="InterPro" id="IPR007525">
    <property type="entry name" value="FrhB_FdhB_C"/>
</dbReference>
<dbReference type="InterPro" id="IPR017900">
    <property type="entry name" value="4Fe4S_Fe_S_CS"/>
</dbReference>
<evidence type="ECO:0000256" key="2">
    <source>
        <dbReference type="ARBA" id="ARBA00023004"/>
    </source>
</evidence>
<gene>
    <name evidence="5" type="ORF">H8S00_02375</name>
</gene>
<dbReference type="Pfam" id="PF12838">
    <property type="entry name" value="Fer4_7"/>
    <property type="match status" value="1"/>
</dbReference>
<proteinExistence type="predicted"/>
<keyword evidence="6" id="KW-1185">Reference proteome</keyword>
<sequence>MIKLKNKKECTGCAACYNICPTKCIEMEADKEGFKYPFVDKGVCIKCGKCIGVCPQLKRQKNTDEKHEVYVCVNNDNQDVERSSSGGIFVLLARQILSAKGVVYGAAMDNDYQLKHTRVDNIDELEKLLKSKYIQSDIGFTYKYVKEDLTKNRNVLFCGTPCQISGLNNYLGKRYDNLLLVDFACHGVPSQKVFNEYLKCRNLNKCKHNYEISFRDKVNGWEEFGMSIRENNKIIYSKDRREDTFLKVFLNDIALRESCYTCIYKKSERISDITLADAWCINEYDANLYNSKGTSLIIIHTLNGEHTFAKIRNKMCINSVAEEYVIKYSYGMFHQPIKDRRRRKFYKQLGKKSFDKLAVKYDGINFITRVERKLNRTKKKYIKF</sequence>
<feature type="domain" description="4Fe-4S ferredoxin-type" evidence="4">
    <location>
        <begin position="35"/>
        <end position="64"/>
    </location>
</feature>
<dbReference type="RefSeq" id="WP_118590258.1">
    <property type="nucleotide sequence ID" value="NZ_JACOOZ010000001.1"/>
</dbReference>